<gene>
    <name evidence="2" type="ORF">FVE85_9707</name>
</gene>
<dbReference type="EMBL" id="VRMN01000012">
    <property type="protein sequence ID" value="KAA8491660.1"/>
    <property type="molecule type" value="Genomic_DNA"/>
</dbReference>
<evidence type="ECO:0000313" key="2">
    <source>
        <dbReference type="EMBL" id="KAA8491660.1"/>
    </source>
</evidence>
<evidence type="ECO:0000313" key="3">
    <source>
        <dbReference type="Proteomes" id="UP000324585"/>
    </source>
</evidence>
<accession>A0A5J4YL93</accession>
<sequence length="287" mass="30601">MTEADGDRQTVNDGSAVTAAAAATSAASSSSRSPRFDAALDVAALGAVVGGLTSFVRGVPVVRGCVNYAALGALLSLPYQQLRWIAGRYVIGEGAEQGVTGAMYAGGMLGVGGSFLIDLLEGVKRPPARIVAVRVALGAAVGATVHLAPGGLYSVHAKLLDIRRFVMYGGYFDWKDQVIAEKYRRAEERGEWTKGTVFPEWMPFKNKTDAYDEAKAVHAILSEEARELDAKIQTKLELVAALEEEEEKAAAACSRPEAREAPPEQAELSAKIDALQQRIARLHQDSL</sequence>
<comment type="caution">
    <text evidence="2">The sequence shown here is derived from an EMBL/GenBank/DDBJ whole genome shotgun (WGS) entry which is preliminary data.</text>
</comment>
<evidence type="ECO:0000256" key="1">
    <source>
        <dbReference type="SAM" id="MobiDB-lite"/>
    </source>
</evidence>
<dbReference type="AlphaFoldDB" id="A0A5J4YL93"/>
<dbReference type="Proteomes" id="UP000324585">
    <property type="component" value="Unassembled WGS sequence"/>
</dbReference>
<reference evidence="3" key="1">
    <citation type="journal article" date="2019" name="Nat. Commun.">
        <title>Expansion of phycobilisome linker gene families in mesophilic red algae.</title>
        <authorList>
            <person name="Lee J."/>
            <person name="Kim D."/>
            <person name="Bhattacharya D."/>
            <person name="Yoon H.S."/>
        </authorList>
    </citation>
    <scope>NUCLEOTIDE SEQUENCE [LARGE SCALE GENOMIC DNA]</scope>
    <source>
        <strain evidence="3">CCMP 1328</strain>
    </source>
</reference>
<organism evidence="2 3">
    <name type="scientific">Porphyridium purpureum</name>
    <name type="common">Red alga</name>
    <name type="synonym">Porphyridium cruentum</name>
    <dbReference type="NCBI Taxonomy" id="35688"/>
    <lineage>
        <taxon>Eukaryota</taxon>
        <taxon>Rhodophyta</taxon>
        <taxon>Bangiophyceae</taxon>
        <taxon>Porphyridiales</taxon>
        <taxon>Porphyridiaceae</taxon>
        <taxon>Porphyridium</taxon>
    </lineage>
</organism>
<feature type="region of interest" description="Disordered" evidence="1">
    <location>
        <begin position="249"/>
        <end position="268"/>
    </location>
</feature>
<keyword evidence="3" id="KW-1185">Reference proteome</keyword>
<name>A0A5J4YL93_PORPP</name>
<proteinExistence type="predicted"/>
<protein>
    <submittedName>
        <fullName evidence="2">Uncharacterized protein</fullName>
    </submittedName>
</protein>